<dbReference type="InterPro" id="IPR018076">
    <property type="entry name" value="T2SS_GspF_dom"/>
</dbReference>
<feature type="transmembrane region" description="Helical" evidence="6">
    <location>
        <begin position="292"/>
        <end position="313"/>
    </location>
</feature>
<evidence type="ECO:0000256" key="1">
    <source>
        <dbReference type="ARBA" id="ARBA00004651"/>
    </source>
</evidence>
<evidence type="ECO:0000313" key="9">
    <source>
        <dbReference type="Proteomes" id="UP000278222"/>
    </source>
</evidence>
<evidence type="ECO:0000256" key="3">
    <source>
        <dbReference type="ARBA" id="ARBA00022692"/>
    </source>
</evidence>
<keyword evidence="5 6" id="KW-0472">Membrane</keyword>
<evidence type="ECO:0000313" key="8">
    <source>
        <dbReference type="EMBL" id="ROQ01159.1"/>
    </source>
</evidence>
<dbReference type="AlphaFoldDB" id="A0A3N1MCZ3"/>
<dbReference type="Proteomes" id="UP000278222">
    <property type="component" value="Unassembled WGS sequence"/>
</dbReference>
<evidence type="ECO:0000256" key="5">
    <source>
        <dbReference type="ARBA" id="ARBA00023136"/>
    </source>
</evidence>
<evidence type="ECO:0000256" key="4">
    <source>
        <dbReference type="ARBA" id="ARBA00022989"/>
    </source>
</evidence>
<accession>A0A3N1MCZ3</accession>
<reference evidence="8 9" key="1">
    <citation type="submission" date="2018-11" db="EMBL/GenBank/DDBJ databases">
        <title>Genomic Encyclopedia of Type Strains, Phase IV (KMG-IV): sequencing the most valuable type-strain genomes for metagenomic binning, comparative biology and taxonomic classification.</title>
        <authorList>
            <person name="Goeker M."/>
        </authorList>
    </citation>
    <scope>NUCLEOTIDE SEQUENCE [LARGE SCALE GENOMIC DNA]</scope>
    <source>
        <strain evidence="8 9">DSM 5900</strain>
    </source>
</reference>
<dbReference type="InterPro" id="IPR042094">
    <property type="entry name" value="T2SS_GspF_sf"/>
</dbReference>
<proteinExistence type="predicted"/>
<feature type="domain" description="Type II secretion system protein GspF" evidence="7">
    <location>
        <begin position="153"/>
        <end position="274"/>
    </location>
</feature>
<dbReference type="PANTHER" id="PTHR35007">
    <property type="entry name" value="INTEGRAL MEMBRANE PROTEIN-RELATED"/>
    <property type="match status" value="1"/>
</dbReference>
<organism evidence="8 9">
    <name type="scientific">Stella humosa</name>
    <dbReference type="NCBI Taxonomy" id="94"/>
    <lineage>
        <taxon>Bacteria</taxon>
        <taxon>Pseudomonadati</taxon>
        <taxon>Pseudomonadota</taxon>
        <taxon>Alphaproteobacteria</taxon>
        <taxon>Rhodospirillales</taxon>
        <taxon>Stellaceae</taxon>
        <taxon>Stella</taxon>
    </lineage>
</organism>
<keyword evidence="4 6" id="KW-1133">Transmembrane helix</keyword>
<keyword evidence="9" id="KW-1185">Reference proteome</keyword>
<gene>
    <name evidence="8" type="ORF">EDC65_0336</name>
</gene>
<evidence type="ECO:0000256" key="2">
    <source>
        <dbReference type="ARBA" id="ARBA00022475"/>
    </source>
</evidence>
<dbReference type="EMBL" id="RJKX01000011">
    <property type="protein sequence ID" value="ROQ01159.1"/>
    <property type="molecule type" value="Genomic_DNA"/>
</dbReference>
<evidence type="ECO:0000259" key="7">
    <source>
        <dbReference type="Pfam" id="PF00482"/>
    </source>
</evidence>
<keyword evidence="3 6" id="KW-0812">Transmembrane</keyword>
<evidence type="ECO:0000256" key="6">
    <source>
        <dbReference type="SAM" id="Phobius"/>
    </source>
</evidence>
<feature type="transmembrane region" description="Helical" evidence="6">
    <location>
        <begin position="258"/>
        <end position="277"/>
    </location>
</feature>
<comment type="caution">
    <text evidence="8">The sequence shown here is derived from an EMBL/GenBank/DDBJ whole genome shotgun (WGS) entry which is preliminary data.</text>
</comment>
<sequence>MPLDLVAVATVCLLVVLGASMVLLVRDLGHARLTRRLGEIGRPAARRAVVVAQTSIQIDRRASGTVAGLLVRVFAFDITRPHEHPMPWPAVVLLAVAAGAGAAILAGAMFDRPTAIAASVIVGGLTARSMFSYGRTSYREKLFNQMPDAMGMIARAMRAGIPVSEAIRSIARESPEPTRREFVQVNAEQAIGIPLENSLLSLYDRTGLREYGFFAVTIALHQQTGGNLTETLDNLAEIVRKRVQTAARGKALTGQARMSAAILAVIPLIAFGLLTVLNPRYVAFYFVHPKGASIAATVVVLMLMGILTMRAMIRKSLSVT</sequence>
<protein>
    <submittedName>
        <fullName evidence="8">Tight adherence protein B</fullName>
    </submittedName>
</protein>
<feature type="transmembrane region" description="Helical" evidence="6">
    <location>
        <begin position="116"/>
        <end position="134"/>
    </location>
</feature>
<dbReference type="GO" id="GO:0005886">
    <property type="term" value="C:plasma membrane"/>
    <property type="evidence" value="ECO:0007669"/>
    <property type="project" value="UniProtKB-SubCell"/>
</dbReference>
<dbReference type="Pfam" id="PF00482">
    <property type="entry name" value="T2SSF"/>
    <property type="match status" value="1"/>
</dbReference>
<dbReference type="PANTHER" id="PTHR35007:SF1">
    <property type="entry name" value="PILUS ASSEMBLY PROTEIN"/>
    <property type="match status" value="1"/>
</dbReference>
<dbReference type="Gene3D" id="1.20.81.30">
    <property type="entry name" value="Type II secretion system (T2SS), domain F"/>
    <property type="match status" value="1"/>
</dbReference>
<comment type="subcellular location">
    <subcellularLocation>
        <location evidence="1">Cell membrane</location>
        <topology evidence="1">Multi-pass membrane protein</topology>
    </subcellularLocation>
</comment>
<feature type="transmembrane region" description="Helical" evidence="6">
    <location>
        <begin position="90"/>
        <end position="110"/>
    </location>
</feature>
<name>A0A3N1MCZ3_9PROT</name>
<keyword evidence="2" id="KW-1003">Cell membrane</keyword>
<feature type="transmembrane region" description="Helical" evidence="6">
    <location>
        <begin position="6"/>
        <end position="25"/>
    </location>
</feature>